<reference evidence="1" key="1">
    <citation type="submission" date="2019-10" db="EMBL/GenBank/DDBJ databases">
        <authorList>
            <person name="Nor Muhammad N."/>
        </authorList>
    </citation>
    <scope>NUCLEOTIDE SEQUENCE</scope>
</reference>
<dbReference type="Gene3D" id="3.40.198.10">
    <property type="entry name" value="Delta-endotoxin CytB-like"/>
    <property type="match status" value="1"/>
</dbReference>
<gene>
    <name evidence="1" type="primary">A9Z1V6</name>
</gene>
<dbReference type="GO" id="GO:0016301">
    <property type="term" value="F:kinase activity"/>
    <property type="evidence" value="ECO:0007669"/>
    <property type="project" value="UniProtKB-KW"/>
</dbReference>
<dbReference type="SUPFAM" id="SSF55676">
    <property type="entry name" value="CytB endotoxin-like"/>
    <property type="match status" value="1"/>
</dbReference>
<dbReference type="EMBL" id="LR726119">
    <property type="protein sequence ID" value="VWO97092.1"/>
    <property type="molecule type" value="Genomic_DNA"/>
</dbReference>
<evidence type="ECO:0000313" key="1">
    <source>
        <dbReference type="EMBL" id="VWO97092.1"/>
    </source>
</evidence>
<sequence>MSSSTTFPRFDRIVDLPQPLLPTFERVGSFADTHVSSSEANGGDKDIPAGGQLIWSDLRDSISTRPGTDIAFDLVQSTTIHNEDSSTAHLAAGATKFIVGSFSAIAQEKLMDLVGLAFADGSAKAAGGAMTVMQSKNEDEHWERTGWEYRLLCAYPNADLPGHFYTVVATIKYTHEVKTEPGLFGFGGSVKHSYKADVVAMRLAVEKGFGLDL</sequence>
<dbReference type="InterPro" id="IPR035918">
    <property type="entry name" value="CytB_endotoxin-like_sf"/>
</dbReference>
<dbReference type="AlphaFoldDB" id="A0A5K1JXQ7"/>
<keyword evidence="1" id="KW-0418">Kinase</keyword>
<organism evidence="1">
    <name type="scientific">Ganoderma boninense</name>
    <dbReference type="NCBI Taxonomy" id="34458"/>
    <lineage>
        <taxon>Eukaryota</taxon>
        <taxon>Fungi</taxon>
        <taxon>Dikarya</taxon>
        <taxon>Basidiomycota</taxon>
        <taxon>Agaricomycotina</taxon>
        <taxon>Agaricomycetes</taxon>
        <taxon>Polyporales</taxon>
        <taxon>Polyporaceae</taxon>
        <taxon>Ganoderma</taxon>
    </lineage>
</organism>
<accession>A0A5K1JXQ7</accession>
<name>A0A5K1JXQ7_9APHY</name>
<keyword evidence="1" id="KW-0808">Transferase</keyword>
<proteinExistence type="predicted"/>
<protein>
    <submittedName>
        <fullName evidence="1">Ca/Cm-dependent protein kinase B</fullName>
    </submittedName>
</protein>